<reference evidence="8" key="1">
    <citation type="submission" date="2019-08" db="EMBL/GenBank/DDBJ databases">
        <authorList>
            <person name="Kucharzyk K."/>
            <person name="Murdoch R.W."/>
            <person name="Higgins S."/>
            <person name="Loffler F."/>
        </authorList>
    </citation>
    <scope>NUCLEOTIDE SEQUENCE</scope>
</reference>
<evidence type="ECO:0000256" key="4">
    <source>
        <dbReference type="ARBA" id="ARBA00022989"/>
    </source>
</evidence>
<accession>A0A645DI69</accession>
<dbReference type="EMBL" id="VSSQ01036123">
    <property type="protein sequence ID" value="MPM88513.1"/>
    <property type="molecule type" value="Genomic_DNA"/>
</dbReference>
<evidence type="ECO:0000313" key="8">
    <source>
        <dbReference type="EMBL" id="MPM88513.1"/>
    </source>
</evidence>
<sequence>MQKLWIKLVARREVILYLFFGVMTTVVNFIVYTITTRLMAVDVIAASVIAWVIAVIFAYITNKFFVFESKNLRGDLLIKEITAFTLARLFSLGIDIAIMYVGVKMLFIFDIYVKIVSQIVVVLMNYILSKFLIFKKEDKNA</sequence>
<comment type="caution">
    <text evidence="8">The sequence shown here is derived from an EMBL/GenBank/DDBJ whole genome shotgun (WGS) entry which is preliminary data.</text>
</comment>
<protein>
    <recommendedName>
        <fullName evidence="7">GtrA/DPMS transmembrane domain-containing protein</fullName>
    </recommendedName>
</protein>
<name>A0A645DI69_9ZZZZ</name>
<evidence type="ECO:0000256" key="1">
    <source>
        <dbReference type="ARBA" id="ARBA00004141"/>
    </source>
</evidence>
<feature type="transmembrane region" description="Helical" evidence="6">
    <location>
        <begin position="115"/>
        <end position="134"/>
    </location>
</feature>
<evidence type="ECO:0000256" key="3">
    <source>
        <dbReference type="ARBA" id="ARBA00022692"/>
    </source>
</evidence>
<comment type="similarity">
    <text evidence="2">Belongs to the GtrA family.</text>
</comment>
<feature type="transmembrane region" description="Helical" evidence="6">
    <location>
        <begin position="14"/>
        <end position="34"/>
    </location>
</feature>
<organism evidence="8">
    <name type="scientific">bioreactor metagenome</name>
    <dbReference type="NCBI Taxonomy" id="1076179"/>
    <lineage>
        <taxon>unclassified sequences</taxon>
        <taxon>metagenomes</taxon>
        <taxon>ecological metagenomes</taxon>
    </lineage>
</organism>
<dbReference type="InterPro" id="IPR051401">
    <property type="entry name" value="GtrA_CellWall_Glycosyl"/>
</dbReference>
<evidence type="ECO:0000256" key="2">
    <source>
        <dbReference type="ARBA" id="ARBA00009399"/>
    </source>
</evidence>
<feature type="domain" description="GtrA/DPMS transmembrane" evidence="7">
    <location>
        <begin position="17"/>
        <end position="134"/>
    </location>
</feature>
<evidence type="ECO:0000256" key="5">
    <source>
        <dbReference type="ARBA" id="ARBA00023136"/>
    </source>
</evidence>
<proteinExistence type="inferred from homology"/>
<gene>
    <name evidence="8" type="ORF">SDC9_135617</name>
</gene>
<dbReference type="AlphaFoldDB" id="A0A645DI69"/>
<dbReference type="Pfam" id="PF04138">
    <property type="entry name" value="GtrA_DPMS_TM"/>
    <property type="match status" value="1"/>
</dbReference>
<comment type="subcellular location">
    <subcellularLocation>
        <location evidence="1">Membrane</location>
        <topology evidence="1">Multi-pass membrane protein</topology>
    </subcellularLocation>
</comment>
<evidence type="ECO:0000259" key="7">
    <source>
        <dbReference type="Pfam" id="PF04138"/>
    </source>
</evidence>
<dbReference type="InterPro" id="IPR007267">
    <property type="entry name" value="GtrA_DPMS_TM"/>
</dbReference>
<feature type="transmembrane region" description="Helical" evidence="6">
    <location>
        <begin position="81"/>
        <end position="103"/>
    </location>
</feature>
<keyword evidence="4 6" id="KW-1133">Transmembrane helix</keyword>
<feature type="transmembrane region" description="Helical" evidence="6">
    <location>
        <begin position="40"/>
        <end position="60"/>
    </location>
</feature>
<dbReference type="GO" id="GO:0005886">
    <property type="term" value="C:plasma membrane"/>
    <property type="evidence" value="ECO:0007669"/>
    <property type="project" value="TreeGrafter"/>
</dbReference>
<dbReference type="PANTHER" id="PTHR38459:SF5">
    <property type="entry name" value="CELL WALL TEICHOIC ACID GLYCOSYLATION PROTEIN GTCA"/>
    <property type="match status" value="1"/>
</dbReference>
<dbReference type="GO" id="GO:0000271">
    <property type="term" value="P:polysaccharide biosynthetic process"/>
    <property type="evidence" value="ECO:0007669"/>
    <property type="project" value="InterPro"/>
</dbReference>
<keyword evidence="5 6" id="KW-0472">Membrane</keyword>
<evidence type="ECO:0000256" key="6">
    <source>
        <dbReference type="SAM" id="Phobius"/>
    </source>
</evidence>
<dbReference type="PANTHER" id="PTHR38459">
    <property type="entry name" value="PROPHAGE BACTOPRENOL-LINKED GLUCOSE TRANSLOCASE HOMOLOG"/>
    <property type="match status" value="1"/>
</dbReference>
<keyword evidence="3 6" id="KW-0812">Transmembrane</keyword>